<evidence type="ECO:0000256" key="1">
    <source>
        <dbReference type="ARBA" id="ARBA00002734"/>
    </source>
</evidence>
<dbReference type="Gene3D" id="3.40.50.720">
    <property type="entry name" value="NAD(P)-binding Rossmann-like Domain"/>
    <property type="match status" value="1"/>
</dbReference>
<evidence type="ECO:0000313" key="22">
    <source>
        <dbReference type="Proteomes" id="UP001322664"/>
    </source>
</evidence>
<dbReference type="EMBL" id="CP137624">
    <property type="protein sequence ID" value="WPK12045.1"/>
    <property type="molecule type" value="Genomic_DNA"/>
</dbReference>
<evidence type="ECO:0000256" key="13">
    <source>
        <dbReference type="ARBA" id="ARBA00023316"/>
    </source>
</evidence>
<evidence type="ECO:0000313" key="21">
    <source>
        <dbReference type="EMBL" id="WPK12045.1"/>
    </source>
</evidence>
<keyword evidence="7 17" id="KW-0963">Cytoplasm</keyword>
<organism evidence="21 22">
    <name type="scientific">Lysinibacillus louembei</name>
    <dbReference type="NCBI Taxonomy" id="1470088"/>
    <lineage>
        <taxon>Bacteria</taxon>
        <taxon>Bacillati</taxon>
        <taxon>Bacillota</taxon>
        <taxon>Bacilli</taxon>
        <taxon>Bacillales</taxon>
        <taxon>Bacillaceae</taxon>
        <taxon>Lysinibacillus</taxon>
    </lineage>
</organism>
<keyword evidence="8 17" id="KW-0436">Ligase</keyword>
<dbReference type="SUPFAM" id="SSF53244">
    <property type="entry name" value="MurD-like peptide ligases, peptide-binding domain"/>
    <property type="match status" value="1"/>
</dbReference>
<evidence type="ECO:0000259" key="20">
    <source>
        <dbReference type="Pfam" id="PF08245"/>
    </source>
</evidence>
<evidence type="ECO:0000256" key="2">
    <source>
        <dbReference type="ARBA" id="ARBA00004496"/>
    </source>
</evidence>
<dbReference type="NCBIfam" id="TIGR01087">
    <property type="entry name" value="murD"/>
    <property type="match status" value="1"/>
</dbReference>
<feature type="domain" description="Mur ligase C-terminal" evidence="19">
    <location>
        <begin position="313"/>
        <end position="426"/>
    </location>
</feature>
<keyword evidence="22" id="KW-1185">Reference proteome</keyword>
<keyword evidence="11 17" id="KW-0133">Cell shape</keyword>
<feature type="binding site" evidence="17">
    <location>
        <begin position="119"/>
        <end position="125"/>
    </location>
    <ligand>
        <name>ATP</name>
        <dbReference type="ChEBI" id="CHEBI:30616"/>
    </ligand>
</feature>
<dbReference type="SUPFAM" id="SSF53623">
    <property type="entry name" value="MurD-like peptide ligases, catalytic domain"/>
    <property type="match status" value="1"/>
</dbReference>
<dbReference type="Pfam" id="PF08245">
    <property type="entry name" value="Mur_ligase_M"/>
    <property type="match status" value="1"/>
</dbReference>
<evidence type="ECO:0000256" key="10">
    <source>
        <dbReference type="ARBA" id="ARBA00022840"/>
    </source>
</evidence>
<dbReference type="Gene3D" id="3.40.1190.10">
    <property type="entry name" value="Mur-like, catalytic domain"/>
    <property type="match status" value="1"/>
</dbReference>
<name>A0ABZ0RV70_9BACI</name>
<reference evidence="21 22" key="1">
    <citation type="submission" date="2023-09" db="EMBL/GenBank/DDBJ databases">
        <authorList>
            <person name="Page C.A."/>
            <person name="Perez-Diaz I.M."/>
        </authorList>
    </citation>
    <scope>NUCLEOTIDE SEQUENCE [LARGE SCALE GENOMIC DNA]</scope>
    <source>
        <strain evidence="21 22">Ll15</strain>
    </source>
</reference>
<keyword evidence="17 18" id="KW-0131">Cell cycle</keyword>
<evidence type="ECO:0000256" key="6">
    <source>
        <dbReference type="ARBA" id="ARBA00015655"/>
    </source>
</evidence>
<dbReference type="InterPro" id="IPR013221">
    <property type="entry name" value="Mur_ligase_cen"/>
</dbReference>
<evidence type="ECO:0000256" key="5">
    <source>
        <dbReference type="ARBA" id="ARBA00012212"/>
    </source>
</evidence>
<accession>A0ABZ0RV70</accession>
<evidence type="ECO:0000256" key="17">
    <source>
        <dbReference type="HAMAP-Rule" id="MF_00639"/>
    </source>
</evidence>
<evidence type="ECO:0000256" key="7">
    <source>
        <dbReference type="ARBA" id="ARBA00022490"/>
    </source>
</evidence>
<evidence type="ECO:0000256" key="8">
    <source>
        <dbReference type="ARBA" id="ARBA00022598"/>
    </source>
</evidence>
<dbReference type="InterPro" id="IPR036615">
    <property type="entry name" value="Mur_ligase_C_dom_sf"/>
</dbReference>
<dbReference type="Pfam" id="PF02875">
    <property type="entry name" value="Mur_ligase_C"/>
    <property type="match status" value="1"/>
</dbReference>
<dbReference type="InterPro" id="IPR036565">
    <property type="entry name" value="Mur-like_cat_sf"/>
</dbReference>
<evidence type="ECO:0000256" key="4">
    <source>
        <dbReference type="ARBA" id="ARBA00010416"/>
    </source>
</evidence>
<dbReference type="Proteomes" id="UP001322664">
    <property type="component" value="Chromosome"/>
</dbReference>
<comment type="function">
    <text evidence="1 17 18">Cell wall formation. Catalyzes the addition of glutamate to the nucleotide precursor UDP-N-acetylmuramoyl-L-alanine (UMA).</text>
</comment>
<proteinExistence type="inferred from homology"/>
<evidence type="ECO:0000256" key="11">
    <source>
        <dbReference type="ARBA" id="ARBA00022960"/>
    </source>
</evidence>
<evidence type="ECO:0000256" key="9">
    <source>
        <dbReference type="ARBA" id="ARBA00022741"/>
    </source>
</evidence>
<dbReference type="HAMAP" id="MF_00639">
    <property type="entry name" value="MurD"/>
    <property type="match status" value="1"/>
</dbReference>
<comment type="similarity">
    <text evidence="4 17">Belongs to the MurCDEF family.</text>
</comment>
<evidence type="ECO:0000256" key="3">
    <source>
        <dbReference type="ARBA" id="ARBA00004752"/>
    </source>
</evidence>
<keyword evidence="12 17" id="KW-0573">Peptidoglycan synthesis</keyword>
<keyword evidence="13 17" id="KW-0961">Cell wall biogenesis/degradation</keyword>
<gene>
    <name evidence="17 21" type="primary">murD</name>
    <name evidence="21" type="ORF">R6U77_19480</name>
</gene>
<comment type="catalytic activity">
    <reaction evidence="16 17 18">
        <text>UDP-N-acetyl-alpha-D-muramoyl-L-alanine + D-glutamate + ATP = UDP-N-acetyl-alpha-D-muramoyl-L-alanyl-D-glutamate + ADP + phosphate + H(+)</text>
        <dbReference type="Rhea" id="RHEA:16429"/>
        <dbReference type="ChEBI" id="CHEBI:15378"/>
        <dbReference type="ChEBI" id="CHEBI:29986"/>
        <dbReference type="ChEBI" id="CHEBI:30616"/>
        <dbReference type="ChEBI" id="CHEBI:43474"/>
        <dbReference type="ChEBI" id="CHEBI:83898"/>
        <dbReference type="ChEBI" id="CHEBI:83900"/>
        <dbReference type="ChEBI" id="CHEBI:456216"/>
        <dbReference type="EC" id="6.3.2.9"/>
    </reaction>
</comment>
<dbReference type="PANTHER" id="PTHR43692:SF1">
    <property type="entry name" value="UDP-N-ACETYLMURAMOYLALANINE--D-GLUTAMATE LIGASE"/>
    <property type="match status" value="1"/>
</dbReference>
<protein>
    <recommendedName>
        <fullName evidence="6 17">UDP-N-acetylmuramoylalanine--D-glutamate ligase</fullName>
        <ecNumber evidence="5 17">6.3.2.9</ecNumber>
    </recommendedName>
    <alternativeName>
        <fullName evidence="15 17">D-glutamic acid-adding enzyme</fullName>
    </alternativeName>
    <alternativeName>
        <fullName evidence="14 17">UDP-N-acetylmuramoyl-L-alanyl-D-glutamate synthetase</fullName>
    </alternativeName>
</protein>
<comment type="subcellular location">
    <subcellularLocation>
        <location evidence="2 17 18">Cytoplasm</location>
    </subcellularLocation>
</comment>
<evidence type="ECO:0000259" key="19">
    <source>
        <dbReference type="Pfam" id="PF02875"/>
    </source>
</evidence>
<dbReference type="EC" id="6.3.2.9" evidence="5 17"/>
<evidence type="ECO:0000256" key="15">
    <source>
        <dbReference type="ARBA" id="ARBA00032324"/>
    </source>
</evidence>
<comment type="pathway">
    <text evidence="3 17 18">Cell wall biogenesis; peptidoglycan biosynthesis.</text>
</comment>
<feature type="domain" description="Mur ligase central" evidence="20">
    <location>
        <begin position="117"/>
        <end position="291"/>
    </location>
</feature>
<sequence length="450" mass="48611">MIHYTGLQHKKVLVLGLAKSGVAAAELLHDLGAFVTVNDAKSFDANPEAQSLLAKGITVICGRHPEDLLDEGFELIVKNPGIPYSNPIIADAINRQLPVITEMELAYLVSEAPFIGITGSNGKTTTTTLLFEMLEHGNRQPLIAGNIGTVACSVAAAATKEQVLVTELSSFQLMGTRTFKPHIAILTNIYEAHLDYHSSFEEYADAKFAITRNQDEHDYFIYNAEQPIVAAYAAKSKAQKIPFTTSGRAAEGISADATAIYWQGEYLFDRSSIVLPGEHNLQNILCAVAAALLVECPLAAIKEILATFAGVKHRTQFVRNWQGVQIYNDSKATNCLATKSALSAFSQPIVLLAGGLDRGHSFEELRNVMGNVKAVVAFGETGARFIEFAKSCGVEQTVAATNVEDAVMYAAKLVTAGDVMLLSPACASWDQYASFEIRGDLFIDAVMKLI</sequence>
<evidence type="ECO:0000256" key="16">
    <source>
        <dbReference type="ARBA" id="ARBA00047632"/>
    </source>
</evidence>
<evidence type="ECO:0000256" key="12">
    <source>
        <dbReference type="ARBA" id="ARBA00022984"/>
    </source>
</evidence>
<dbReference type="InterPro" id="IPR005762">
    <property type="entry name" value="MurD"/>
</dbReference>
<evidence type="ECO:0000256" key="18">
    <source>
        <dbReference type="RuleBase" id="RU003664"/>
    </source>
</evidence>
<dbReference type="SUPFAM" id="SSF51984">
    <property type="entry name" value="MurCD N-terminal domain"/>
    <property type="match status" value="1"/>
</dbReference>
<dbReference type="GO" id="GO:0008764">
    <property type="term" value="F:UDP-N-acetylmuramoylalanine-D-glutamate ligase activity"/>
    <property type="evidence" value="ECO:0007669"/>
    <property type="project" value="UniProtKB-EC"/>
</dbReference>
<evidence type="ECO:0000256" key="14">
    <source>
        <dbReference type="ARBA" id="ARBA00030398"/>
    </source>
</evidence>
<keyword evidence="10 17" id="KW-0067">ATP-binding</keyword>
<dbReference type="Pfam" id="PF21799">
    <property type="entry name" value="MurD-like_N"/>
    <property type="match status" value="1"/>
</dbReference>
<dbReference type="InterPro" id="IPR004101">
    <property type="entry name" value="Mur_ligase_C"/>
</dbReference>
<keyword evidence="9 17" id="KW-0547">Nucleotide-binding</keyword>
<keyword evidence="17 18" id="KW-0132">Cell division</keyword>
<dbReference type="RefSeq" id="WP_319836879.1">
    <property type="nucleotide sequence ID" value="NZ_CP137624.1"/>
</dbReference>
<dbReference type="Gene3D" id="3.90.190.20">
    <property type="entry name" value="Mur ligase, C-terminal domain"/>
    <property type="match status" value="1"/>
</dbReference>
<dbReference type="PANTHER" id="PTHR43692">
    <property type="entry name" value="UDP-N-ACETYLMURAMOYLALANINE--D-GLUTAMATE LIGASE"/>
    <property type="match status" value="1"/>
</dbReference>